<proteinExistence type="predicted"/>
<name>A0A0M2F2L4_9GAMM</name>
<organism evidence="1 2">
    <name type="scientific">Pectobacterium brasiliense</name>
    <dbReference type="NCBI Taxonomy" id="180957"/>
    <lineage>
        <taxon>Bacteria</taxon>
        <taxon>Pseudomonadati</taxon>
        <taxon>Pseudomonadota</taxon>
        <taxon>Gammaproteobacteria</taxon>
        <taxon>Enterobacterales</taxon>
        <taxon>Pectobacteriaceae</taxon>
        <taxon>Pectobacterium</taxon>
    </lineage>
</organism>
<evidence type="ECO:0000313" key="1">
    <source>
        <dbReference type="EMBL" id="KGA33860.1"/>
    </source>
</evidence>
<dbReference type="RefSeq" id="WP_039314639.1">
    <property type="nucleotide sequence ID" value="NZ_JACGFM010000001.1"/>
</dbReference>
<reference evidence="1 2" key="1">
    <citation type="submission" date="2014-08" db="EMBL/GenBank/DDBJ databases">
        <title>Genome sequences of NCPPB Pectobacterium isolates.</title>
        <authorList>
            <person name="Glover R.H."/>
            <person name="Sapp M."/>
            <person name="Elphinstone J."/>
        </authorList>
    </citation>
    <scope>NUCLEOTIDE SEQUENCE [LARGE SCALE GENOMIC DNA]</scope>
    <source>
        <strain evidence="1 2">LMG 21372</strain>
    </source>
</reference>
<dbReference type="Proteomes" id="UP000029435">
    <property type="component" value="Unassembled WGS sequence"/>
</dbReference>
<sequence>MKPMRFTPPYSDEAIVAWLDGEMNDDDAQQFATQLESDDPLAERTAELMKSHLDFEEAFAPLLKKAPQAKMQTRLEKLLATHPASVEPPSHAGVSRRSLIAASLSFLVIGSGLGYLARPVSTVRNDSEKIRDLEAQYMSLYSTETLLDADSSLPTLQRGLSRATQEIGLPLHERQLMLQGADLKIVRMLRYDSTAIAQIAWMHAEYGPMALCISPDREPTTSTLNNEQRHDMHVVWWHHRGYQFVLIGRNPVPQLTESALRLQTSLA</sequence>
<protein>
    <submittedName>
        <fullName evidence="1">Membrane protein</fullName>
    </submittedName>
</protein>
<dbReference type="OrthoDB" id="7006010at2"/>
<dbReference type="AlphaFoldDB" id="A0A0M2F2L4"/>
<dbReference type="STRING" id="180957.B5S52_10325"/>
<evidence type="ECO:0000313" key="2">
    <source>
        <dbReference type="Proteomes" id="UP000029435"/>
    </source>
</evidence>
<comment type="caution">
    <text evidence="1">The sequence shown here is derived from an EMBL/GenBank/DDBJ whole genome shotgun (WGS) entry which is preliminary data.</text>
</comment>
<dbReference type="EMBL" id="JQOD01000002">
    <property type="protein sequence ID" value="KGA33860.1"/>
    <property type="molecule type" value="Genomic_DNA"/>
</dbReference>
<accession>A0A0M2F2L4</accession>
<gene>
    <name evidence="1" type="ORF">KU74_10265</name>
</gene>